<dbReference type="InterPro" id="IPR016181">
    <property type="entry name" value="Acyl_CoA_acyltransferase"/>
</dbReference>
<sequence length="118" mass="12295">MNRAALLDAIVAMADVVVVERGGRITGYGCVRRWGRGVVIGPVVAQDTTDARALIAKLAEQHVGQFVRIDVTMASGLSAWLESIGLPLVGQVVSMSLGAPPRVDPAATLFALSNQSLG</sequence>
<name>A0A558QSE5_9SPHN</name>
<dbReference type="Proteomes" id="UP000318681">
    <property type="component" value="Unassembled WGS sequence"/>
</dbReference>
<evidence type="ECO:0000259" key="1">
    <source>
        <dbReference type="Pfam" id="PF18014"/>
    </source>
</evidence>
<keyword evidence="3" id="KW-1185">Reference proteome</keyword>
<feature type="domain" description="YitH/HolE acetyltransferase (GNAT)" evidence="1">
    <location>
        <begin position="2"/>
        <end position="111"/>
    </location>
</feature>
<evidence type="ECO:0000313" key="2">
    <source>
        <dbReference type="EMBL" id="TVV70045.1"/>
    </source>
</evidence>
<proteinExistence type="predicted"/>
<dbReference type="SUPFAM" id="SSF55729">
    <property type="entry name" value="Acyl-CoA N-acyltransferases (Nat)"/>
    <property type="match status" value="1"/>
</dbReference>
<dbReference type="Gene3D" id="3.40.630.90">
    <property type="match status" value="1"/>
</dbReference>
<gene>
    <name evidence="2" type="ORF">FOY91_20055</name>
</gene>
<dbReference type="InterPro" id="IPR041496">
    <property type="entry name" value="YitH/HolE_GNAT"/>
</dbReference>
<dbReference type="AlphaFoldDB" id="A0A558QSE5"/>
<comment type="caution">
    <text evidence="2">The sequence shown here is derived from an EMBL/GenBank/DDBJ whole genome shotgun (WGS) entry which is preliminary data.</text>
</comment>
<dbReference type="OrthoDB" id="8453373at2"/>
<evidence type="ECO:0000313" key="3">
    <source>
        <dbReference type="Proteomes" id="UP000318681"/>
    </source>
</evidence>
<reference evidence="2 3" key="1">
    <citation type="submission" date="2019-07" db="EMBL/GenBank/DDBJ databases">
        <title>Sphingomonas solaris sp. nov., isolated from a solar panel from Boston, Massachusetts.</title>
        <authorList>
            <person name="Tanner K."/>
            <person name="Pascual J."/>
            <person name="Mancuso C."/>
            <person name="Pereto J."/>
            <person name="Khalil A."/>
            <person name="Vilanova C."/>
        </authorList>
    </citation>
    <scope>NUCLEOTIDE SEQUENCE [LARGE SCALE GENOMIC DNA]</scope>
    <source>
        <strain evidence="2 3">R4DWN</strain>
    </source>
</reference>
<protein>
    <recommendedName>
        <fullName evidence="1">YitH/HolE acetyltransferase (GNAT) domain-containing protein</fullName>
    </recommendedName>
</protein>
<accession>A0A558QSE5</accession>
<organism evidence="2 3">
    <name type="scientific">Alterirhizorhabdus solaris</name>
    <dbReference type="NCBI Taxonomy" id="2529389"/>
    <lineage>
        <taxon>Bacteria</taxon>
        <taxon>Pseudomonadati</taxon>
        <taxon>Pseudomonadota</taxon>
        <taxon>Alphaproteobacteria</taxon>
        <taxon>Sphingomonadales</taxon>
        <taxon>Rhizorhabdaceae</taxon>
        <taxon>Alterirhizorhabdus</taxon>
    </lineage>
</organism>
<dbReference type="Pfam" id="PF18014">
    <property type="entry name" value="Acetyltransf_18"/>
    <property type="match status" value="1"/>
</dbReference>
<dbReference type="EMBL" id="VNIM01000147">
    <property type="protein sequence ID" value="TVV70045.1"/>
    <property type="molecule type" value="Genomic_DNA"/>
</dbReference>